<keyword evidence="2" id="KW-1185">Reference proteome</keyword>
<proteinExistence type="predicted"/>
<evidence type="ECO:0000313" key="1">
    <source>
        <dbReference type="EMBL" id="KZP21834.1"/>
    </source>
</evidence>
<name>A0A166KEV6_9AGAM</name>
<reference evidence="1 2" key="1">
    <citation type="journal article" date="2016" name="Mol. Biol. Evol.">
        <title>Comparative Genomics of Early-Diverging Mushroom-Forming Fungi Provides Insights into the Origins of Lignocellulose Decay Capabilities.</title>
        <authorList>
            <person name="Nagy L.G."/>
            <person name="Riley R."/>
            <person name="Tritt A."/>
            <person name="Adam C."/>
            <person name="Daum C."/>
            <person name="Floudas D."/>
            <person name="Sun H."/>
            <person name="Yadav J.S."/>
            <person name="Pangilinan J."/>
            <person name="Larsson K.H."/>
            <person name="Matsuura K."/>
            <person name="Barry K."/>
            <person name="Labutti K."/>
            <person name="Kuo R."/>
            <person name="Ohm R.A."/>
            <person name="Bhattacharya S.S."/>
            <person name="Shirouzu T."/>
            <person name="Yoshinaga Y."/>
            <person name="Martin F.M."/>
            <person name="Grigoriev I.V."/>
            <person name="Hibbett D.S."/>
        </authorList>
    </citation>
    <scope>NUCLEOTIDE SEQUENCE [LARGE SCALE GENOMIC DNA]</scope>
    <source>
        <strain evidence="1 2">CBS 109695</strain>
    </source>
</reference>
<dbReference type="STRING" id="436010.A0A166KEV6"/>
<sequence length="164" mass="19151">AWVKACDDLKIEITSKGFVDKVDGYRRGRPSPSNCEDQSKRHFSQEAFVDAIVEFIVGDDQAINVIENPRLRAIFLMLRKELREEDIPHRTTIRARIIQVWEEHLEELSKGFEAFMHILERLSISHKIGWITMDNASNNDTFMARLEVLLTTRGIPFDRVKRRV</sequence>
<feature type="non-terminal residue" evidence="1">
    <location>
        <position position="164"/>
    </location>
</feature>
<evidence type="ECO:0000313" key="2">
    <source>
        <dbReference type="Proteomes" id="UP000076532"/>
    </source>
</evidence>
<organism evidence="1 2">
    <name type="scientific">Athelia psychrophila</name>
    <dbReference type="NCBI Taxonomy" id="1759441"/>
    <lineage>
        <taxon>Eukaryota</taxon>
        <taxon>Fungi</taxon>
        <taxon>Dikarya</taxon>
        <taxon>Basidiomycota</taxon>
        <taxon>Agaricomycotina</taxon>
        <taxon>Agaricomycetes</taxon>
        <taxon>Agaricomycetidae</taxon>
        <taxon>Atheliales</taxon>
        <taxon>Atheliaceae</taxon>
        <taxon>Athelia</taxon>
    </lineage>
</organism>
<protein>
    <submittedName>
        <fullName evidence="1">Uncharacterized protein</fullName>
    </submittedName>
</protein>
<dbReference type="OrthoDB" id="3250324at2759"/>
<dbReference type="AlphaFoldDB" id="A0A166KEV6"/>
<dbReference type="Proteomes" id="UP000076532">
    <property type="component" value="Unassembled WGS sequence"/>
</dbReference>
<gene>
    <name evidence="1" type="ORF">FIBSPDRAFT_663987</name>
</gene>
<feature type="non-terminal residue" evidence="1">
    <location>
        <position position="1"/>
    </location>
</feature>
<dbReference type="EMBL" id="KV417544">
    <property type="protein sequence ID" value="KZP21834.1"/>
    <property type="molecule type" value="Genomic_DNA"/>
</dbReference>
<accession>A0A166KEV6</accession>